<dbReference type="OrthoDB" id="4510758at2"/>
<organism evidence="2 3">
    <name type="scientific">Lawsonella clevelandensis</name>
    <dbReference type="NCBI Taxonomy" id="1528099"/>
    <lineage>
        <taxon>Bacteria</taxon>
        <taxon>Bacillati</taxon>
        <taxon>Actinomycetota</taxon>
        <taxon>Actinomycetes</taxon>
        <taxon>Mycobacteriales</taxon>
        <taxon>Lawsonellaceae</taxon>
        <taxon>Lawsonella</taxon>
    </lineage>
</organism>
<dbReference type="KEGG" id="cbq:AL705_05630"/>
<evidence type="ECO:0000256" key="1">
    <source>
        <dbReference type="SAM" id="MobiDB-lite"/>
    </source>
</evidence>
<dbReference type="InterPro" id="IPR000801">
    <property type="entry name" value="Esterase-like"/>
</dbReference>
<dbReference type="RefSeq" id="WP_053962179.1">
    <property type="nucleotide sequence ID" value="NZ_CP012390.1"/>
</dbReference>
<feature type="region of interest" description="Disordered" evidence="1">
    <location>
        <begin position="360"/>
        <end position="384"/>
    </location>
</feature>
<dbReference type="Pfam" id="PF00756">
    <property type="entry name" value="Esterase"/>
    <property type="match status" value="1"/>
</dbReference>
<sequence>MYSQHAHPALATALTLVLTGTSLIGLPTPADGAPLTYHSQKLGRSCTRWIKEPRTQTCRIYSPSMRTTLTVDLQLPLRPTAPILHVFGGMWQHEHQGMLMPHVGGLAHALSSTDVGFVAPVAPTNGSMWTDWRNPTLISDKKPIKWETFFTQELPNYLWRTFGIPPRPRNAIALGVSMGGAGGASMMYRHPEVYRAGYFLSGFYNFTSPLGRTALGVISGLSGNTGHDMWAYDDYAAHSPTELADRTSLFHTRFVASTGVLDLSNGEINHKVGDNLLRLYGGTWLEAGMSVSLSQFRMVVKKKDPQALRDGKAAFVIYPTGVHFWNLWRRDMYDEGGLQDILRRSGVRYVPIANPAQLQDPFARSTTPKAKDTPTSVEKPNPAA</sequence>
<protein>
    <recommendedName>
        <fullName evidence="4">Diacylglycerol acyltransferase/mycolyltransferase Ag85A</fullName>
    </recommendedName>
</protein>
<evidence type="ECO:0000313" key="3">
    <source>
        <dbReference type="Proteomes" id="UP000068137"/>
    </source>
</evidence>
<gene>
    <name evidence="2" type="ORF">AL705_05630</name>
</gene>
<accession>A0A0M3TBM5</accession>
<dbReference type="STRING" id="1528099.AL705_05630"/>
<dbReference type="InterPro" id="IPR029058">
    <property type="entry name" value="AB_hydrolase_fold"/>
</dbReference>
<reference evidence="2 3" key="1">
    <citation type="journal article" date="2015" name="Genome Announc.">
        <title>Complete Genome Sequences for Two Strains of a Novel Fastidious, Partially Acid-Fast, Gram-Positive Corynebacterineae Bacterium, Derived from Human Clinical Samples.</title>
        <authorList>
            <person name="Nicholson A.C."/>
            <person name="Bell M."/>
            <person name="Humrighouse B.W."/>
            <person name="McQuiston J.R."/>
        </authorList>
    </citation>
    <scope>NUCLEOTIDE SEQUENCE [LARGE SCALE GENOMIC DNA]</scope>
    <source>
        <strain evidence="2 3">X1698</strain>
    </source>
</reference>
<evidence type="ECO:0008006" key="4">
    <source>
        <dbReference type="Google" id="ProtNLM"/>
    </source>
</evidence>
<dbReference type="SUPFAM" id="SSF53474">
    <property type="entry name" value="alpha/beta-Hydrolases"/>
    <property type="match status" value="1"/>
</dbReference>
<name>A0A0M3TBM5_9ACTN</name>
<dbReference type="Proteomes" id="UP000068137">
    <property type="component" value="Chromosome"/>
</dbReference>
<dbReference type="EMBL" id="CP012390">
    <property type="protein sequence ID" value="ALE19160.1"/>
    <property type="molecule type" value="Genomic_DNA"/>
</dbReference>
<dbReference type="AlphaFoldDB" id="A0A0M3TBM5"/>
<dbReference type="Gene3D" id="3.40.50.1820">
    <property type="entry name" value="alpha/beta hydrolase"/>
    <property type="match status" value="1"/>
</dbReference>
<evidence type="ECO:0000313" key="2">
    <source>
        <dbReference type="EMBL" id="ALE19160.1"/>
    </source>
</evidence>
<proteinExistence type="predicted"/>
<feature type="compositionally biased region" description="Polar residues" evidence="1">
    <location>
        <begin position="364"/>
        <end position="378"/>
    </location>
</feature>